<feature type="binding site" description="covalent" evidence="21">
    <location>
        <position position="155"/>
    </location>
    <ligand>
        <name>heme c</name>
        <dbReference type="ChEBI" id="CHEBI:61717"/>
        <label>1</label>
    </ligand>
</feature>
<dbReference type="InterPro" id="IPR050597">
    <property type="entry name" value="Cytochrome_c_Oxidase_Subunit"/>
</dbReference>
<dbReference type="InterPro" id="IPR004678">
    <property type="entry name" value="Cyt_c_oxidase_cbb3_su3"/>
</dbReference>
<gene>
    <name evidence="24" type="ordered locus">Sulku_2347</name>
</gene>
<evidence type="ECO:0000256" key="19">
    <source>
        <dbReference type="ARBA" id="ARBA00029635"/>
    </source>
</evidence>
<sequence length="309" mass="32789">MNKTVLAAIIVVIAMLGFTYVAVGGAGGMGGEGDWVNKLAVLGAVVLVIVTAFVVTKYVRQMQFDKASGKLADENWDGIGEYKNELPFGWAVIFLGLNIWAIWYFLAGYPVNAYSQIGEYNEEVAAHDAKFEAQYANMDDTALNEMGQSVFIVQCAPCHGLQADGIDGKAANLNHRLDEKSIKHVIQNGSNNQLLGMEMPMPDRNGLMNANTGALITDAEIDAVSKYVAGGMKGTEGADVFAGTCAACHAADGKGTDMVAPSIVEFNPTLIANVMKHGKKGAIGQMPAFNNLTEVQVKALGAYVTGLSK</sequence>
<evidence type="ECO:0000256" key="17">
    <source>
        <dbReference type="ARBA" id="ARBA00023065"/>
    </source>
</evidence>
<evidence type="ECO:0000256" key="4">
    <source>
        <dbReference type="ARBA" id="ARBA00022448"/>
    </source>
</evidence>
<evidence type="ECO:0000256" key="5">
    <source>
        <dbReference type="ARBA" id="ARBA00022475"/>
    </source>
</evidence>
<evidence type="ECO:0000256" key="9">
    <source>
        <dbReference type="ARBA" id="ARBA00022692"/>
    </source>
</evidence>
<evidence type="ECO:0000256" key="8">
    <source>
        <dbReference type="ARBA" id="ARBA00022660"/>
    </source>
</evidence>
<reference evidence="24 25" key="1">
    <citation type="journal article" date="2012" name="Stand. Genomic Sci.">
        <title>Complete genome sequence of the sulfur compounds oxidizing chemolithoautotroph Sulfuricurvum kujiense type strain (YK-1(T)).</title>
        <authorList>
            <person name="Han C."/>
            <person name="Kotsyurbenko O."/>
            <person name="Chertkov O."/>
            <person name="Held B."/>
            <person name="Lapidus A."/>
            <person name="Nolan M."/>
            <person name="Lucas S."/>
            <person name="Hammon N."/>
            <person name="Deshpande S."/>
            <person name="Cheng J.F."/>
            <person name="Tapia R."/>
            <person name="Goodwin L.A."/>
            <person name="Pitluck S."/>
            <person name="Liolios K."/>
            <person name="Pagani I."/>
            <person name="Ivanova N."/>
            <person name="Mavromatis K."/>
            <person name="Mikhailova N."/>
            <person name="Pati A."/>
            <person name="Chen A."/>
            <person name="Palaniappan K."/>
            <person name="Land M."/>
            <person name="Hauser L."/>
            <person name="Chang Y.J."/>
            <person name="Jeffries C.D."/>
            <person name="Brambilla E.M."/>
            <person name="Rohde M."/>
            <person name="Spring S."/>
            <person name="Sikorski J."/>
            <person name="Goker M."/>
            <person name="Woyke T."/>
            <person name="Bristow J."/>
            <person name="Eisen J.A."/>
            <person name="Markowitz V."/>
            <person name="Hugenholtz P."/>
            <person name="Kyrpides N.C."/>
            <person name="Klenk H.P."/>
            <person name="Detter J.C."/>
        </authorList>
    </citation>
    <scope>NUCLEOTIDE SEQUENCE [LARGE SCALE GENOMIC DNA]</scope>
    <source>
        <strain evidence="25">ATCC BAA-921 / DSM 16994 / JCM 11577 / YK-1</strain>
    </source>
</reference>
<evidence type="ECO:0000259" key="23">
    <source>
        <dbReference type="PROSITE" id="PS51007"/>
    </source>
</evidence>
<evidence type="ECO:0000256" key="11">
    <source>
        <dbReference type="ARBA" id="ARBA00022737"/>
    </source>
</evidence>
<dbReference type="Pfam" id="PF14715">
    <property type="entry name" value="FixP_N"/>
    <property type="match status" value="1"/>
</dbReference>
<evidence type="ECO:0000256" key="2">
    <source>
        <dbReference type="ARBA" id="ARBA00004673"/>
    </source>
</evidence>
<keyword evidence="9 22" id="KW-0812">Transmembrane</keyword>
<keyword evidence="10 20" id="KW-0479">Metal-binding</keyword>
<evidence type="ECO:0000256" key="6">
    <source>
        <dbReference type="ARBA" id="ARBA00022519"/>
    </source>
</evidence>
<dbReference type="STRING" id="709032.Sulku_2347"/>
<keyword evidence="7 21" id="KW-0349">Heme</keyword>
<evidence type="ECO:0000256" key="22">
    <source>
        <dbReference type="SAM" id="Phobius"/>
    </source>
</evidence>
<evidence type="ECO:0000256" key="16">
    <source>
        <dbReference type="ARBA" id="ARBA00023004"/>
    </source>
</evidence>
<feature type="domain" description="Cytochrome c" evidence="23">
    <location>
        <begin position="142"/>
        <end position="232"/>
    </location>
</feature>
<feature type="binding site" description="axial binding residue" evidence="20">
    <location>
        <position position="159"/>
    </location>
    <ligand>
        <name>heme c</name>
        <dbReference type="ChEBI" id="CHEBI:61717"/>
        <label>1</label>
    </ligand>
    <ligandPart>
        <name>Fe</name>
        <dbReference type="ChEBI" id="CHEBI:18248"/>
    </ligandPart>
</feature>
<dbReference type="GO" id="GO:1902600">
    <property type="term" value="P:proton transmembrane transport"/>
    <property type="evidence" value="ECO:0007669"/>
    <property type="project" value="UniProtKB-KW"/>
</dbReference>
<evidence type="ECO:0000256" key="18">
    <source>
        <dbReference type="ARBA" id="ARBA00023136"/>
    </source>
</evidence>
<keyword evidence="16 20" id="KW-0408">Iron</keyword>
<evidence type="ECO:0000313" key="24">
    <source>
        <dbReference type="EMBL" id="ADR35007.1"/>
    </source>
</evidence>
<dbReference type="EMBL" id="CP002355">
    <property type="protein sequence ID" value="ADR35007.1"/>
    <property type="molecule type" value="Genomic_DNA"/>
</dbReference>
<comment type="cofactor">
    <cofactor evidence="21">
        <name>heme c</name>
        <dbReference type="ChEBI" id="CHEBI:61717"/>
    </cofactor>
    <text evidence="21">Binds 2 heme C groups per subunit.</text>
</comment>
<dbReference type="GO" id="GO:0006119">
    <property type="term" value="P:oxidative phosphorylation"/>
    <property type="evidence" value="ECO:0007669"/>
    <property type="project" value="UniProtKB-UniPathway"/>
</dbReference>
<proteinExistence type="inferred from homology"/>
<name>E4TXS1_SULKY</name>
<dbReference type="KEGG" id="sku:Sulku_2347"/>
<feature type="binding site" description="axial binding residue" evidence="20">
    <location>
        <position position="286"/>
    </location>
    <ligand>
        <name>heme c</name>
        <dbReference type="ChEBI" id="CHEBI:61717"/>
        <label>1</label>
    </ligand>
    <ligandPart>
        <name>Fe</name>
        <dbReference type="ChEBI" id="CHEBI:18248"/>
    </ligandPart>
</feature>
<keyword evidence="11" id="KW-0677">Repeat</keyword>
<keyword evidence="25" id="KW-1185">Reference proteome</keyword>
<keyword evidence="13" id="KW-0249">Electron transport</keyword>
<evidence type="ECO:0000256" key="12">
    <source>
        <dbReference type="ARBA" id="ARBA00022781"/>
    </source>
</evidence>
<dbReference type="Gene3D" id="1.10.760.10">
    <property type="entry name" value="Cytochrome c-like domain"/>
    <property type="match status" value="2"/>
</dbReference>
<comment type="pathway">
    <text evidence="2">Energy metabolism; oxidative phosphorylation.</text>
</comment>
<organism evidence="24 25">
    <name type="scientific">Sulfuricurvum kujiense (strain ATCC BAA-921 / DSM 16994 / JCM 11577 / YK-1)</name>
    <dbReference type="NCBI Taxonomy" id="709032"/>
    <lineage>
        <taxon>Bacteria</taxon>
        <taxon>Pseudomonadati</taxon>
        <taxon>Campylobacterota</taxon>
        <taxon>Epsilonproteobacteria</taxon>
        <taxon>Campylobacterales</taxon>
        <taxon>Sulfurimonadaceae</taxon>
        <taxon>Sulfuricurvum</taxon>
    </lineage>
</organism>
<feature type="transmembrane region" description="Helical" evidence="22">
    <location>
        <begin position="35"/>
        <end position="56"/>
    </location>
</feature>
<feature type="binding site" description="covalent" evidence="21">
    <location>
        <position position="158"/>
    </location>
    <ligand>
        <name>heme c</name>
        <dbReference type="ChEBI" id="CHEBI:61717"/>
        <label>1</label>
    </ligand>
</feature>
<evidence type="ECO:0000256" key="3">
    <source>
        <dbReference type="ARBA" id="ARBA00006113"/>
    </source>
</evidence>
<keyword evidence="5" id="KW-1003">Cell membrane</keyword>
<dbReference type="PANTHER" id="PTHR33751">
    <property type="entry name" value="CBB3-TYPE CYTOCHROME C OXIDASE SUBUNIT FIXP"/>
    <property type="match status" value="1"/>
</dbReference>
<dbReference type="InterPro" id="IPR036909">
    <property type="entry name" value="Cyt_c-like_dom_sf"/>
</dbReference>
<feature type="binding site" description="covalent" evidence="21">
    <location>
        <position position="245"/>
    </location>
    <ligand>
        <name>heme c</name>
        <dbReference type="ChEBI" id="CHEBI:61717"/>
        <label>2</label>
    </ligand>
</feature>
<dbReference type="PANTHER" id="PTHR33751:SF1">
    <property type="entry name" value="CBB3-TYPE CYTOCHROME C OXIDASE SUBUNIT FIXP"/>
    <property type="match status" value="1"/>
</dbReference>
<keyword evidence="4" id="KW-0813">Transport</keyword>
<dbReference type="eggNOG" id="COG2010">
    <property type="taxonomic scope" value="Bacteria"/>
</dbReference>
<dbReference type="AlphaFoldDB" id="E4TXS1"/>
<feature type="transmembrane region" description="Helical" evidence="22">
    <location>
        <begin position="88"/>
        <end position="106"/>
    </location>
</feature>
<keyword evidence="6" id="KW-0997">Cell inner membrane</keyword>
<dbReference type="RefSeq" id="WP_013461204.1">
    <property type="nucleotide sequence ID" value="NC_014762.1"/>
</dbReference>
<dbReference type="PIRSF" id="PIRSF000006">
    <property type="entry name" value="Cbb3-Cox_fixP"/>
    <property type="match status" value="1"/>
</dbReference>
<evidence type="ECO:0000256" key="1">
    <source>
        <dbReference type="ARBA" id="ARBA00004533"/>
    </source>
</evidence>
<comment type="subcellular location">
    <subcellularLocation>
        <location evidence="1">Cell inner membrane</location>
    </subcellularLocation>
</comment>
<feature type="binding site" description="covalent" evidence="21">
    <location>
        <position position="248"/>
    </location>
    <ligand>
        <name>heme c</name>
        <dbReference type="ChEBI" id="CHEBI:61717"/>
        <label>2</label>
    </ligand>
</feature>
<dbReference type="OrthoDB" id="9811281at2"/>
<dbReference type="InterPro" id="IPR032858">
    <property type="entry name" value="CcoP_N"/>
</dbReference>
<evidence type="ECO:0000256" key="10">
    <source>
        <dbReference type="ARBA" id="ARBA00022723"/>
    </source>
</evidence>
<comment type="similarity">
    <text evidence="3">Belongs to the CcoP / FixP family.</text>
</comment>
<dbReference type="GO" id="GO:0046872">
    <property type="term" value="F:metal ion binding"/>
    <property type="evidence" value="ECO:0007669"/>
    <property type="project" value="UniProtKB-KW"/>
</dbReference>
<evidence type="ECO:0000256" key="13">
    <source>
        <dbReference type="ARBA" id="ARBA00022982"/>
    </source>
</evidence>
<dbReference type="GO" id="GO:0020037">
    <property type="term" value="F:heme binding"/>
    <property type="evidence" value="ECO:0007669"/>
    <property type="project" value="InterPro"/>
</dbReference>
<feature type="binding site" description="axial binding residue" evidence="20">
    <location>
        <position position="249"/>
    </location>
    <ligand>
        <name>heme c</name>
        <dbReference type="ChEBI" id="CHEBI:61717"/>
        <label>2</label>
    </ligand>
    <ligandPart>
        <name>Fe</name>
        <dbReference type="ChEBI" id="CHEBI:18248"/>
    </ligandPart>
</feature>
<evidence type="ECO:0000256" key="15">
    <source>
        <dbReference type="ARBA" id="ARBA00023002"/>
    </source>
</evidence>
<dbReference type="GO" id="GO:0016491">
    <property type="term" value="F:oxidoreductase activity"/>
    <property type="evidence" value="ECO:0007669"/>
    <property type="project" value="UniProtKB-KW"/>
</dbReference>
<dbReference type="PROSITE" id="PS51007">
    <property type="entry name" value="CYTC"/>
    <property type="match status" value="2"/>
</dbReference>
<dbReference type="SUPFAM" id="SSF46626">
    <property type="entry name" value="Cytochrome c"/>
    <property type="match status" value="2"/>
</dbReference>
<evidence type="ECO:0000256" key="20">
    <source>
        <dbReference type="PIRSR" id="PIRSR000006-1"/>
    </source>
</evidence>
<evidence type="ECO:0000256" key="7">
    <source>
        <dbReference type="ARBA" id="ARBA00022617"/>
    </source>
</evidence>
<accession>E4TXS1</accession>
<dbReference type="GO" id="GO:0005886">
    <property type="term" value="C:plasma membrane"/>
    <property type="evidence" value="ECO:0007669"/>
    <property type="project" value="UniProtKB-SubCell"/>
</dbReference>
<evidence type="ECO:0000256" key="21">
    <source>
        <dbReference type="PIRSR" id="PIRSR000006-2"/>
    </source>
</evidence>
<feature type="binding site" description="axial binding residue" evidence="20">
    <location>
        <position position="208"/>
    </location>
    <ligand>
        <name>heme c</name>
        <dbReference type="ChEBI" id="CHEBI:61717"/>
        <label>2</label>
    </ligand>
    <ligandPart>
        <name>Fe</name>
        <dbReference type="ChEBI" id="CHEBI:18248"/>
    </ligandPart>
</feature>
<keyword evidence="15" id="KW-0560">Oxidoreductase</keyword>
<dbReference type="HOGENOM" id="CLU_986691_0_0_7"/>
<keyword evidence="8" id="KW-0679">Respiratory chain</keyword>
<dbReference type="GO" id="GO:0009055">
    <property type="term" value="F:electron transfer activity"/>
    <property type="evidence" value="ECO:0007669"/>
    <property type="project" value="InterPro"/>
</dbReference>
<dbReference type="InterPro" id="IPR009056">
    <property type="entry name" value="Cyt_c-like_dom"/>
</dbReference>
<dbReference type="Gene3D" id="6.10.280.130">
    <property type="match status" value="1"/>
</dbReference>
<protein>
    <recommendedName>
        <fullName evidence="19">Cytochrome c oxidase subunit III</fullName>
    </recommendedName>
</protein>
<feature type="domain" description="Cytochrome c" evidence="23">
    <location>
        <begin position="232"/>
        <end position="308"/>
    </location>
</feature>
<evidence type="ECO:0000256" key="14">
    <source>
        <dbReference type="ARBA" id="ARBA00022989"/>
    </source>
</evidence>
<evidence type="ECO:0000313" key="25">
    <source>
        <dbReference type="Proteomes" id="UP000008721"/>
    </source>
</evidence>
<keyword evidence="12" id="KW-0375">Hydrogen ion transport</keyword>
<keyword evidence="18 22" id="KW-0472">Membrane</keyword>
<feature type="transmembrane region" description="Helical" evidence="22">
    <location>
        <begin position="5"/>
        <end position="23"/>
    </location>
</feature>
<dbReference type="UniPathway" id="UPA00705"/>
<dbReference type="InterPro" id="IPR038414">
    <property type="entry name" value="CcoP_N_sf"/>
</dbReference>
<dbReference type="Pfam" id="PF13442">
    <property type="entry name" value="Cytochrome_CBB3"/>
    <property type="match status" value="2"/>
</dbReference>
<keyword evidence="17" id="KW-0406">Ion transport</keyword>
<dbReference type="Proteomes" id="UP000008721">
    <property type="component" value="Chromosome"/>
</dbReference>
<keyword evidence="14 22" id="KW-1133">Transmembrane helix</keyword>